<proteinExistence type="predicted"/>
<sequence>MSSVKYMESKIITIEIDVKNDMKKSYDYIVEKFEVVTEFNLWKAYSEQLLKGERTPMLDVVDYEKAFYQYWINSGHHIRKQVNDDKALLELLTLFFPKYTEKSIVLYRGENLDAYNDKRIGFCWTPNVDKAKQFMSSNAFGSGGVLLRCKCQPDWILSSLSLDEHSRHLGEDEHIVNPFLLRNIEVLDSIASLE</sequence>
<name>A0ABQ6ATI4_9GAMM</name>
<accession>A0ABQ6ATI4</accession>
<evidence type="ECO:0008006" key="3">
    <source>
        <dbReference type="Google" id="ProtNLM"/>
    </source>
</evidence>
<dbReference type="EMBL" id="BSOU01000035">
    <property type="protein sequence ID" value="GLR77255.1"/>
    <property type="molecule type" value="Genomic_DNA"/>
</dbReference>
<evidence type="ECO:0000313" key="2">
    <source>
        <dbReference type="Proteomes" id="UP001156660"/>
    </source>
</evidence>
<keyword evidence="2" id="KW-1185">Reference proteome</keyword>
<protein>
    <recommendedName>
        <fullName evidence="3">NAD(+)--protein-arginine ADP-ribosyltransferase</fullName>
    </recommendedName>
</protein>
<organism evidence="1 2">
    <name type="scientific">Aliivibrio sifiae</name>
    <dbReference type="NCBI Taxonomy" id="566293"/>
    <lineage>
        <taxon>Bacteria</taxon>
        <taxon>Pseudomonadati</taxon>
        <taxon>Pseudomonadota</taxon>
        <taxon>Gammaproteobacteria</taxon>
        <taxon>Vibrionales</taxon>
        <taxon>Vibrionaceae</taxon>
        <taxon>Aliivibrio</taxon>
    </lineage>
</organism>
<gene>
    <name evidence="1" type="ORF">GCM10007855_41300</name>
</gene>
<reference evidence="2" key="1">
    <citation type="journal article" date="2019" name="Int. J. Syst. Evol. Microbiol.">
        <title>The Global Catalogue of Microorganisms (GCM) 10K type strain sequencing project: providing services to taxonomists for standard genome sequencing and annotation.</title>
        <authorList>
            <consortium name="The Broad Institute Genomics Platform"/>
            <consortium name="The Broad Institute Genome Sequencing Center for Infectious Disease"/>
            <person name="Wu L."/>
            <person name="Ma J."/>
        </authorList>
    </citation>
    <scope>NUCLEOTIDE SEQUENCE [LARGE SCALE GENOMIC DNA]</scope>
    <source>
        <strain evidence="2">NBRC 105001</strain>
    </source>
</reference>
<dbReference type="Proteomes" id="UP001156660">
    <property type="component" value="Unassembled WGS sequence"/>
</dbReference>
<comment type="caution">
    <text evidence="1">The sequence shown here is derived from an EMBL/GenBank/DDBJ whole genome shotgun (WGS) entry which is preliminary data.</text>
</comment>
<evidence type="ECO:0000313" key="1">
    <source>
        <dbReference type="EMBL" id="GLR77255.1"/>
    </source>
</evidence>